<dbReference type="SUPFAM" id="SSF55073">
    <property type="entry name" value="Nucleotide cyclase"/>
    <property type="match status" value="1"/>
</dbReference>
<dbReference type="InterPro" id="IPR000160">
    <property type="entry name" value="GGDEF_dom"/>
</dbReference>
<dbReference type="InterPro" id="IPR050469">
    <property type="entry name" value="Diguanylate_Cyclase"/>
</dbReference>
<dbReference type="InterPro" id="IPR048435">
    <property type="entry name" value="MASE6"/>
</dbReference>
<dbReference type="InterPro" id="IPR043128">
    <property type="entry name" value="Rev_trsase/Diguanyl_cyclase"/>
</dbReference>
<dbReference type="PANTHER" id="PTHR45138">
    <property type="entry name" value="REGULATORY COMPONENTS OF SENSORY TRANSDUCTION SYSTEM"/>
    <property type="match status" value="1"/>
</dbReference>
<dbReference type="GO" id="GO:0005886">
    <property type="term" value="C:plasma membrane"/>
    <property type="evidence" value="ECO:0007669"/>
    <property type="project" value="TreeGrafter"/>
</dbReference>
<evidence type="ECO:0000259" key="5">
    <source>
        <dbReference type="PROSITE" id="PS50887"/>
    </source>
</evidence>
<sequence length="373" mass="42004">MGFVHRLWWRFVTVNGYLTEEDPEYRRLYLINVMLLFTLMVTVTFTQVHLFWTGITALMALNLIGFVATLSATVYLRVSHNLERVATFLNAIAFGGLATYLVFRQDSNQVYLWAAAYFPFAFFLKGRRVGGYFAGAFYVLVVAGATVNFTLIDPVPTTTLIRTLLNISTSLLAVCGMLYYYEATRADAIQRLSRASDELFTLSTTDALTGLYNRRYFDDVLPVMLARAQRDGELLCMLIIDADYFKAYNDYYGHPQGDQALKTIANVMTDALKRSSDLAFRLGGEEFGALYTVKEPDQAKTLAEHIRTDLERQAVPSPKSSLGKLTVSIGLRLFDGSVETSELSAWDLVSEADQALYRAKSQGRNRVVVYRPE</sequence>
<dbReference type="Pfam" id="PF20966">
    <property type="entry name" value="MASE6"/>
    <property type="match status" value="1"/>
</dbReference>
<evidence type="ECO:0000313" key="6">
    <source>
        <dbReference type="EMBL" id="GGX40106.1"/>
    </source>
</evidence>
<dbReference type="EC" id="2.7.7.65" evidence="2"/>
<keyword evidence="7" id="KW-1185">Reference proteome</keyword>
<feature type="transmembrane region" description="Helical" evidence="4">
    <location>
        <begin position="28"/>
        <end position="52"/>
    </location>
</feature>
<dbReference type="AlphaFoldDB" id="A0A918K1L5"/>
<dbReference type="InterPro" id="IPR029787">
    <property type="entry name" value="Nucleotide_cyclase"/>
</dbReference>
<dbReference type="FunFam" id="3.30.70.270:FF:000001">
    <property type="entry name" value="Diguanylate cyclase domain protein"/>
    <property type="match status" value="1"/>
</dbReference>
<evidence type="ECO:0000313" key="7">
    <source>
        <dbReference type="Proteomes" id="UP000626148"/>
    </source>
</evidence>
<keyword evidence="4" id="KW-0472">Membrane</keyword>
<evidence type="ECO:0000256" key="4">
    <source>
        <dbReference type="SAM" id="Phobius"/>
    </source>
</evidence>
<dbReference type="Gene3D" id="3.30.70.270">
    <property type="match status" value="1"/>
</dbReference>
<dbReference type="Proteomes" id="UP000626148">
    <property type="component" value="Unassembled WGS sequence"/>
</dbReference>
<reference evidence="6" key="2">
    <citation type="submission" date="2020-09" db="EMBL/GenBank/DDBJ databases">
        <authorList>
            <person name="Sun Q."/>
            <person name="Kim S."/>
        </authorList>
    </citation>
    <scope>NUCLEOTIDE SEQUENCE</scope>
    <source>
        <strain evidence="6">KCTC 22169</strain>
    </source>
</reference>
<dbReference type="EMBL" id="BMXR01000001">
    <property type="protein sequence ID" value="GGX40106.1"/>
    <property type="molecule type" value="Genomic_DNA"/>
</dbReference>
<gene>
    <name evidence="6" type="ORF">GCM10007392_03410</name>
</gene>
<evidence type="ECO:0000256" key="1">
    <source>
        <dbReference type="ARBA" id="ARBA00001946"/>
    </source>
</evidence>
<dbReference type="CDD" id="cd01949">
    <property type="entry name" value="GGDEF"/>
    <property type="match status" value="1"/>
</dbReference>
<name>A0A918K1L5_9GAMM</name>
<organism evidence="6 7">
    <name type="scientific">Saccharospirillum salsuginis</name>
    <dbReference type="NCBI Taxonomy" id="418750"/>
    <lineage>
        <taxon>Bacteria</taxon>
        <taxon>Pseudomonadati</taxon>
        <taxon>Pseudomonadota</taxon>
        <taxon>Gammaproteobacteria</taxon>
        <taxon>Oceanospirillales</taxon>
        <taxon>Saccharospirillaceae</taxon>
        <taxon>Saccharospirillum</taxon>
    </lineage>
</organism>
<feature type="transmembrane region" description="Helical" evidence="4">
    <location>
        <begin position="58"/>
        <end position="78"/>
    </location>
</feature>
<dbReference type="SMART" id="SM00267">
    <property type="entry name" value="GGDEF"/>
    <property type="match status" value="1"/>
</dbReference>
<comment type="catalytic activity">
    <reaction evidence="3">
        <text>2 GTP = 3',3'-c-di-GMP + 2 diphosphate</text>
        <dbReference type="Rhea" id="RHEA:24898"/>
        <dbReference type="ChEBI" id="CHEBI:33019"/>
        <dbReference type="ChEBI" id="CHEBI:37565"/>
        <dbReference type="ChEBI" id="CHEBI:58805"/>
        <dbReference type="EC" id="2.7.7.65"/>
    </reaction>
</comment>
<dbReference type="GO" id="GO:1902201">
    <property type="term" value="P:negative regulation of bacterial-type flagellum-dependent cell motility"/>
    <property type="evidence" value="ECO:0007669"/>
    <property type="project" value="TreeGrafter"/>
</dbReference>
<keyword evidence="4" id="KW-1133">Transmembrane helix</keyword>
<comment type="cofactor">
    <cofactor evidence="1">
        <name>Mg(2+)</name>
        <dbReference type="ChEBI" id="CHEBI:18420"/>
    </cofactor>
</comment>
<accession>A0A918K1L5</accession>
<dbReference type="GO" id="GO:0052621">
    <property type="term" value="F:diguanylate cyclase activity"/>
    <property type="evidence" value="ECO:0007669"/>
    <property type="project" value="UniProtKB-EC"/>
</dbReference>
<evidence type="ECO:0000256" key="3">
    <source>
        <dbReference type="ARBA" id="ARBA00034247"/>
    </source>
</evidence>
<feature type="transmembrane region" description="Helical" evidence="4">
    <location>
        <begin position="131"/>
        <end position="152"/>
    </location>
</feature>
<dbReference type="PANTHER" id="PTHR45138:SF9">
    <property type="entry name" value="DIGUANYLATE CYCLASE DGCM-RELATED"/>
    <property type="match status" value="1"/>
</dbReference>
<feature type="domain" description="GGDEF" evidence="5">
    <location>
        <begin position="233"/>
        <end position="372"/>
    </location>
</feature>
<proteinExistence type="predicted"/>
<dbReference type="GO" id="GO:0043709">
    <property type="term" value="P:cell adhesion involved in single-species biofilm formation"/>
    <property type="evidence" value="ECO:0007669"/>
    <property type="project" value="TreeGrafter"/>
</dbReference>
<protein>
    <recommendedName>
        <fullName evidence="2">diguanylate cyclase</fullName>
        <ecNumber evidence="2">2.7.7.65</ecNumber>
    </recommendedName>
</protein>
<reference evidence="6" key="1">
    <citation type="journal article" date="2014" name="Int. J. Syst. Evol. Microbiol.">
        <title>Complete genome sequence of Corynebacterium casei LMG S-19264T (=DSM 44701T), isolated from a smear-ripened cheese.</title>
        <authorList>
            <consortium name="US DOE Joint Genome Institute (JGI-PGF)"/>
            <person name="Walter F."/>
            <person name="Albersmeier A."/>
            <person name="Kalinowski J."/>
            <person name="Ruckert C."/>
        </authorList>
    </citation>
    <scope>NUCLEOTIDE SEQUENCE</scope>
    <source>
        <strain evidence="6">KCTC 22169</strain>
    </source>
</reference>
<comment type="caution">
    <text evidence="6">The sequence shown here is derived from an EMBL/GenBank/DDBJ whole genome shotgun (WGS) entry which is preliminary data.</text>
</comment>
<keyword evidence="4" id="KW-0812">Transmembrane</keyword>
<feature type="transmembrane region" description="Helical" evidence="4">
    <location>
        <begin position="164"/>
        <end position="181"/>
    </location>
</feature>
<dbReference type="NCBIfam" id="TIGR00254">
    <property type="entry name" value="GGDEF"/>
    <property type="match status" value="1"/>
</dbReference>
<feature type="transmembrane region" description="Helical" evidence="4">
    <location>
        <begin position="85"/>
        <end position="103"/>
    </location>
</feature>
<dbReference type="Pfam" id="PF00990">
    <property type="entry name" value="GGDEF"/>
    <property type="match status" value="1"/>
</dbReference>
<evidence type="ECO:0000256" key="2">
    <source>
        <dbReference type="ARBA" id="ARBA00012528"/>
    </source>
</evidence>
<dbReference type="PROSITE" id="PS50887">
    <property type="entry name" value="GGDEF"/>
    <property type="match status" value="1"/>
</dbReference>